<proteinExistence type="predicted"/>
<accession>A0AAJ5XAH1</accession>
<evidence type="ECO:0000313" key="1">
    <source>
        <dbReference type="EMBL" id="WEK47687.1"/>
    </source>
</evidence>
<dbReference type="AlphaFoldDB" id="A0AAJ5XAH1"/>
<sequence>MADETGKTGVMAIPEVDAAIQWQADHADRAGAPCTGRIVRAERAIMKTETDVGRRIRGWEGLTLEAAMPLRIAGGIHHLFLTGDAPELAPVYAGELTDQEAVDAIVVGLVERFDARLSPWLDGPPQTNEAGRSASIMAGLLWLSQRPGPKFELYEIGASAGVNTMMERYFYDLGGVRVGPEDSPMTIAPEWRGSPPPEGEIEIVSIRGSDIAPVDLSDPAQALRLKAYVWADAKERMQRIDAAIRLAGEQRPDLVRQDAGEFVAELVKRPQAEGVTRVLYHSVMWQYLPPATRDAITAAMERAGEGATAERPLAWVRLETNRQTFAHELTVKYWPGGGAGWTQLTQAHPHGAWVEWVG</sequence>
<name>A0AAJ5XAH1_9SPHN</name>
<dbReference type="Proteomes" id="UP001218362">
    <property type="component" value="Chromosome"/>
</dbReference>
<dbReference type="PIRSF" id="PIRSF012608">
    <property type="entry name" value="UCP012608"/>
    <property type="match status" value="1"/>
</dbReference>
<evidence type="ECO:0000313" key="2">
    <source>
        <dbReference type="Proteomes" id="UP001218362"/>
    </source>
</evidence>
<gene>
    <name evidence="1" type="ORF">P0Y56_05180</name>
</gene>
<dbReference type="InterPro" id="IPR011200">
    <property type="entry name" value="UCP012608"/>
</dbReference>
<organism evidence="1 2">
    <name type="scientific">Candidatus Andeanibacterium colombiense</name>
    <dbReference type="NCBI Taxonomy" id="3121345"/>
    <lineage>
        <taxon>Bacteria</taxon>
        <taxon>Pseudomonadati</taxon>
        <taxon>Pseudomonadota</taxon>
        <taxon>Alphaproteobacteria</taxon>
        <taxon>Sphingomonadales</taxon>
        <taxon>Sphingomonadaceae</taxon>
        <taxon>Candidatus Andeanibacterium</taxon>
    </lineage>
</organism>
<dbReference type="KEGG" id="acob:P0Y56_05180"/>
<dbReference type="Pfam" id="PF10094">
    <property type="entry name" value="DUF2332"/>
    <property type="match status" value="1"/>
</dbReference>
<protein>
    <submittedName>
        <fullName evidence="1">DUF2332 domain-containing protein</fullName>
    </submittedName>
</protein>
<reference evidence="1" key="1">
    <citation type="submission" date="2023-03" db="EMBL/GenBank/DDBJ databases">
        <title>Andean soil-derived lignocellulolytic bacterial consortium as a source of novel taxa and putative plastic-active enzymes.</title>
        <authorList>
            <person name="Diaz-Garcia L."/>
            <person name="Chuvochina M."/>
            <person name="Feuerriegel G."/>
            <person name="Bunk B."/>
            <person name="Sproer C."/>
            <person name="Streit W.R."/>
            <person name="Rodriguez L.M."/>
            <person name="Overmann J."/>
            <person name="Jimenez D.J."/>
        </authorList>
    </citation>
    <scope>NUCLEOTIDE SEQUENCE</scope>
    <source>
        <strain evidence="1">MAG 26</strain>
    </source>
</reference>
<dbReference type="EMBL" id="CP119316">
    <property type="protein sequence ID" value="WEK47687.1"/>
    <property type="molecule type" value="Genomic_DNA"/>
</dbReference>